<dbReference type="EMBL" id="UINC01141844">
    <property type="protein sequence ID" value="SVD29828.1"/>
    <property type="molecule type" value="Genomic_DNA"/>
</dbReference>
<dbReference type="NCBIfam" id="TIGR00345">
    <property type="entry name" value="GET3_arsA_TRC40"/>
    <property type="match status" value="1"/>
</dbReference>
<feature type="non-terminal residue" evidence="3">
    <location>
        <position position="1"/>
    </location>
</feature>
<sequence>ILVSSDPAHSTDDVLGINVGQGTRVEVATNLWAKNINAEANANLFADEMKKGMEAMFAKQIPGWDGEIFTDMTSFPGMDEFFALDEILKLVQSCDYDIIVFDTAPTGHTLKALTAPAAIRTFLLRILRMKAKIDNLKSFMLKKGDTPKLIAHLEDICAKVERLTLILRNPKFVSINLVSIPSEAGFQECYRTIQFLKKMNIPVGTIIVNNIMPNFGAEEWDMAAEHPSIGLVKAEYDMQQPYLQQFRDLCAEENIKLAGLSRLPFEPRAEKLGEVAKMLWRPGSLEWDPTLPFKET</sequence>
<feature type="domain" description="ArsA/GET3 Anion-transporting ATPase-like" evidence="2">
    <location>
        <begin position="1"/>
        <end position="255"/>
    </location>
</feature>
<dbReference type="CDD" id="cd02035">
    <property type="entry name" value="ArsA"/>
    <property type="match status" value="1"/>
</dbReference>
<dbReference type="PANTHER" id="PTHR10803:SF3">
    <property type="entry name" value="ATPASE GET3"/>
    <property type="match status" value="1"/>
</dbReference>
<protein>
    <recommendedName>
        <fullName evidence="2">ArsA/GET3 Anion-transporting ATPase-like domain-containing protein</fullName>
    </recommendedName>
</protein>
<dbReference type="AlphaFoldDB" id="A0A382U819"/>
<gene>
    <name evidence="3" type="ORF">METZ01_LOCUS382682</name>
</gene>
<evidence type="ECO:0000259" key="2">
    <source>
        <dbReference type="Pfam" id="PF02374"/>
    </source>
</evidence>
<proteinExistence type="inferred from homology"/>
<accession>A0A382U819</accession>
<evidence type="ECO:0000256" key="1">
    <source>
        <dbReference type="ARBA" id="ARBA00011040"/>
    </source>
</evidence>
<dbReference type="GO" id="GO:0016887">
    <property type="term" value="F:ATP hydrolysis activity"/>
    <property type="evidence" value="ECO:0007669"/>
    <property type="project" value="InterPro"/>
</dbReference>
<dbReference type="GO" id="GO:0005524">
    <property type="term" value="F:ATP binding"/>
    <property type="evidence" value="ECO:0007669"/>
    <property type="project" value="InterPro"/>
</dbReference>
<dbReference type="PANTHER" id="PTHR10803">
    <property type="entry name" value="ARSENICAL PUMP-DRIVING ATPASE ARSENITE-TRANSLOCATING ATPASE"/>
    <property type="match status" value="1"/>
</dbReference>
<dbReference type="InterPro" id="IPR016300">
    <property type="entry name" value="ATPase_ArsA/GET3"/>
</dbReference>
<dbReference type="SUPFAM" id="SSF52540">
    <property type="entry name" value="P-loop containing nucleoside triphosphate hydrolases"/>
    <property type="match status" value="1"/>
</dbReference>
<dbReference type="InterPro" id="IPR025723">
    <property type="entry name" value="ArsA/GET3_ATPase-like"/>
</dbReference>
<comment type="similarity">
    <text evidence="1">Belongs to the arsA ATPase family.</text>
</comment>
<evidence type="ECO:0000313" key="3">
    <source>
        <dbReference type="EMBL" id="SVD29828.1"/>
    </source>
</evidence>
<reference evidence="3" key="1">
    <citation type="submission" date="2018-05" db="EMBL/GenBank/DDBJ databases">
        <authorList>
            <person name="Lanie J.A."/>
            <person name="Ng W.-L."/>
            <person name="Kazmierczak K.M."/>
            <person name="Andrzejewski T.M."/>
            <person name="Davidsen T.M."/>
            <person name="Wayne K.J."/>
            <person name="Tettelin H."/>
            <person name="Glass J.I."/>
            <person name="Rusch D."/>
            <person name="Podicherti R."/>
            <person name="Tsui H.-C.T."/>
            <person name="Winkler M.E."/>
        </authorList>
    </citation>
    <scope>NUCLEOTIDE SEQUENCE</scope>
</reference>
<organism evidence="3">
    <name type="scientific">marine metagenome</name>
    <dbReference type="NCBI Taxonomy" id="408172"/>
    <lineage>
        <taxon>unclassified sequences</taxon>
        <taxon>metagenomes</taxon>
        <taxon>ecological metagenomes</taxon>
    </lineage>
</organism>
<dbReference type="Gene3D" id="3.40.50.300">
    <property type="entry name" value="P-loop containing nucleotide triphosphate hydrolases"/>
    <property type="match status" value="1"/>
</dbReference>
<dbReference type="InterPro" id="IPR027417">
    <property type="entry name" value="P-loop_NTPase"/>
</dbReference>
<feature type="non-terminal residue" evidence="3">
    <location>
        <position position="296"/>
    </location>
</feature>
<name>A0A382U819_9ZZZZ</name>
<dbReference type="Pfam" id="PF02374">
    <property type="entry name" value="ArsA_ATPase"/>
    <property type="match status" value="1"/>
</dbReference>